<dbReference type="EMBL" id="FOTK01000027">
    <property type="protein sequence ID" value="SFM32329.1"/>
    <property type="molecule type" value="Genomic_DNA"/>
</dbReference>
<evidence type="ECO:0000256" key="5">
    <source>
        <dbReference type="ARBA" id="ARBA00022679"/>
    </source>
</evidence>
<evidence type="ECO:0000259" key="11">
    <source>
        <dbReference type="PROSITE" id="PS50885"/>
    </source>
</evidence>
<dbReference type="EC" id="2.7.13.3" evidence="3"/>
<dbReference type="PANTHER" id="PTHR41523">
    <property type="entry name" value="TWO-COMPONENT SYSTEM SENSOR PROTEIN"/>
    <property type="match status" value="1"/>
</dbReference>
<evidence type="ECO:0000256" key="7">
    <source>
        <dbReference type="ARBA" id="ARBA00022777"/>
    </source>
</evidence>
<comment type="subcellular location">
    <subcellularLocation>
        <location evidence="2">Membrane</location>
    </subcellularLocation>
</comment>
<dbReference type="GO" id="GO:0007165">
    <property type="term" value="P:signal transduction"/>
    <property type="evidence" value="ECO:0007669"/>
    <property type="project" value="InterPro"/>
</dbReference>
<dbReference type="SMART" id="SM00911">
    <property type="entry name" value="HWE_HK"/>
    <property type="match status" value="1"/>
</dbReference>
<dbReference type="Gene3D" id="3.30.565.10">
    <property type="entry name" value="Histidine kinase-like ATPase, C-terminal domain"/>
    <property type="match status" value="1"/>
</dbReference>
<name>A0A1I4PX02_9HYPH</name>
<keyword evidence="7 12" id="KW-0418">Kinase</keyword>
<dbReference type="RefSeq" id="WP_092044098.1">
    <property type="nucleotide sequence ID" value="NZ_FOTK01000027.1"/>
</dbReference>
<comment type="catalytic activity">
    <reaction evidence="1">
        <text>ATP + protein L-histidine = ADP + protein N-phospho-L-histidine.</text>
        <dbReference type="EC" id="2.7.13.3"/>
    </reaction>
</comment>
<dbReference type="Gene3D" id="6.10.340.10">
    <property type="match status" value="1"/>
</dbReference>
<evidence type="ECO:0000256" key="10">
    <source>
        <dbReference type="SAM" id="SignalP"/>
    </source>
</evidence>
<dbReference type="GO" id="GO:0004673">
    <property type="term" value="F:protein histidine kinase activity"/>
    <property type="evidence" value="ECO:0007669"/>
    <property type="project" value="UniProtKB-EC"/>
</dbReference>
<reference evidence="13" key="1">
    <citation type="submission" date="2016-10" db="EMBL/GenBank/DDBJ databases">
        <authorList>
            <person name="Varghese N."/>
            <person name="Submissions S."/>
        </authorList>
    </citation>
    <scope>NUCLEOTIDE SEQUENCE [LARGE SCALE GENOMIC DNA]</scope>
    <source>
        <strain evidence="13">BL36</strain>
    </source>
</reference>
<dbReference type="OrthoDB" id="341208at2"/>
<keyword evidence="4" id="KW-0597">Phosphoprotein</keyword>
<feature type="chain" id="PRO_5011687744" description="histidine kinase" evidence="10">
    <location>
        <begin position="21"/>
        <end position="568"/>
    </location>
</feature>
<accession>A0A1I4PX02</accession>
<organism evidence="12 13">
    <name type="scientific">Methylobacterium pseudosasicola</name>
    <dbReference type="NCBI Taxonomy" id="582667"/>
    <lineage>
        <taxon>Bacteria</taxon>
        <taxon>Pseudomonadati</taxon>
        <taxon>Pseudomonadota</taxon>
        <taxon>Alphaproteobacteria</taxon>
        <taxon>Hyphomicrobiales</taxon>
        <taxon>Methylobacteriaceae</taxon>
        <taxon>Methylobacterium</taxon>
    </lineage>
</organism>
<dbReference type="STRING" id="582667.SAMN05192568_10273"/>
<keyword evidence="8" id="KW-0067">ATP-binding</keyword>
<dbReference type="InterPro" id="IPR011102">
    <property type="entry name" value="Sig_transdc_His_kinase_HWE"/>
</dbReference>
<evidence type="ECO:0000256" key="8">
    <source>
        <dbReference type="ARBA" id="ARBA00022840"/>
    </source>
</evidence>
<dbReference type="InterPro" id="IPR036890">
    <property type="entry name" value="HATPase_C_sf"/>
</dbReference>
<dbReference type="InterPro" id="IPR003660">
    <property type="entry name" value="HAMP_dom"/>
</dbReference>
<keyword evidence="6" id="KW-0547">Nucleotide-binding</keyword>
<keyword evidence="9" id="KW-0472">Membrane</keyword>
<dbReference type="GO" id="GO:0016020">
    <property type="term" value="C:membrane"/>
    <property type="evidence" value="ECO:0007669"/>
    <property type="project" value="UniProtKB-SubCell"/>
</dbReference>
<dbReference type="AlphaFoldDB" id="A0A1I4PX02"/>
<keyword evidence="5" id="KW-0808">Transferase</keyword>
<evidence type="ECO:0000313" key="13">
    <source>
        <dbReference type="Proteomes" id="UP000199048"/>
    </source>
</evidence>
<evidence type="ECO:0000256" key="3">
    <source>
        <dbReference type="ARBA" id="ARBA00012438"/>
    </source>
</evidence>
<evidence type="ECO:0000256" key="9">
    <source>
        <dbReference type="SAM" id="Phobius"/>
    </source>
</evidence>
<evidence type="ECO:0000256" key="1">
    <source>
        <dbReference type="ARBA" id="ARBA00000085"/>
    </source>
</evidence>
<evidence type="ECO:0000256" key="6">
    <source>
        <dbReference type="ARBA" id="ARBA00022741"/>
    </source>
</evidence>
<dbReference type="Proteomes" id="UP000199048">
    <property type="component" value="Unassembled WGS sequence"/>
</dbReference>
<sequence length="568" mass="60841">MSLTTRILLLVLLALAPALAIQGYNEGDLRAARDEAVRADTMATARAVADDFAQFADGVHQALDLVGEDPSVRSLDAVPCTDYLRRAAARLPHILLLALARPDGSLACNSVGSQPGAYSNAERTYHRRALAEGGFVMGGYARGTATGRASVHFAQPLRSAGGAIDGVLVAAVDLDWLSQYLQQELRLPSTSLTIADEDNVIIVRKPDGTDWVGKPVPAERMGLLASRGEGVRLDFGIDGRARILANVRPRGTAVRAWVTVGRDRDVAFADVDAAAHRGSILIGLGVAMALAAALVAGRLFIRRPFDRLLRASTAWQTGDLTARTGLGGASEFGRLGDKLDAMAALLQRNEGELREEIRRGHALQERQVTMLHELNHRVKNTLATVQSLARQSAKGGEGQAVQLEARILSLSKTHDLLTREDWSGATLNEVLENELSPYRAGCDHIVLDGPEVALPPRHVLALGMTVHELTTNAAKYGALSTADGRVEVSWRVDRSETGAAWLRLTWRESGGPAVAPPARRGFGTRLIAGGVGRELAGDVDLDFDVDGLRCRIDVPLAEVGSRMLAPTR</sequence>
<feature type="signal peptide" evidence="10">
    <location>
        <begin position="1"/>
        <end position="20"/>
    </location>
</feature>
<dbReference type="PROSITE" id="PS50885">
    <property type="entry name" value="HAMP"/>
    <property type="match status" value="1"/>
</dbReference>
<proteinExistence type="predicted"/>
<keyword evidence="13" id="KW-1185">Reference proteome</keyword>
<evidence type="ECO:0000313" key="12">
    <source>
        <dbReference type="EMBL" id="SFM32329.1"/>
    </source>
</evidence>
<dbReference type="Gene3D" id="3.30.450.20">
    <property type="entry name" value="PAS domain"/>
    <property type="match status" value="1"/>
</dbReference>
<dbReference type="CDD" id="cd12914">
    <property type="entry name" value="PDC1_DGC_like"/>
    <property type="match status" value="1"/>
</dbReference>
<gene>
    <name evidence="12" type="ORF">SAMN05192568_10273</name>
</gene>
<keyword evidence="9" id="KW-1133">Transmembrane helix</keyword>
<dbReference type="Pfam" id="PF07536">
    <property type="entry name" value="HWE_HK"/>
    <property type="match status" value="1"/>
</dbReference>
<feature type="domain" description="HAMP" evidence="11">
    <location>
        <begin position="299"/>
        <end position="351"/>
    </location>
</feature>
<keyword evidence="10" id="KW-0732">Signal</keyword>
<feature type="transmembrane region" description="Helical" evidence="9">
    <location>
        <begin position="280"/>
        <end position="301"/>
    </location>
</feature>
<evidence type="ECO:0000256" key="4">
    <source>
        <dbReference type="ARBA" id="ARBA00022553"/>
    </source>
</evidence>
<dbReference type="GO" id="GO:0005524">
    <property type="term" value="F:ATP binding"/>
    <property type="evidence" value="ECO:0007669"/>
    <property type="project" value="UniProtKB-KW"/>
</dbReference>
<keyword evidence="9" id="KW-0812">Transmembrane</keyword>
<evidence type="ECO:0000256" key="2">
    <source>
        <dbReference type="ARBA" id="ARBA00004370"/>
    </source>
</evidence>
<protein>
    <recommendedName>
        <fullName evidence="3">histidine kinase</fullName>
        <ecNumber evidence="3">2.7.13.3</ecNumber>
    </recommendedName>
</protein>
<dbReference type="PANTHER" id="PTHR41523:SF8">
    <property type="entry name" value="ETHYLENE RESPONSE SENSOR PROTEIN"/>
    <property type="match status" value="1"/>
</dbReference>